<proteinExistence type="predicted"/>
<organism evidence="1 2">
    <name type="scientific">Bacillus thuringiensis</name>
    <dbReference type="NCBI Taxonomy" id="1428"/>
    <lineage>
        <taxon>Bacteria</taxon>
        <taxon>Bacillati</taxon>
        <taxon>Bacillota</taxon>
        <taxon>Bacilli</taxon>
        <taxon>Bacillales</taxon>
        <taxon>Bacillaceae</taxon>
        <taxon>Bacillus</taxon>
        <taxon>Bacillus cereus group</taxon>
    </lineage>
</organism>
<comment type="caution">
    <text evidence="1">The sequence shown here is derived from an EMBL/GenBank/DDBJ whole genome shotgun (WGS) entry which is preliminary data.</text>
</comment>
<dbReference type="Proteomes" id="UP000224003">
    <property type="component" value="Unassembled WGS sequence"/>
</dbReference>
<dbReference type="Pfam" id="PF19468">
    <property type="entry name" value="DUF6005"/>
    <property type="match status" value="1"/>
</dbReference>
<evidence type="ECO:0000313" key="1">
    <source>
        <dbReference type="EMBL" id="PFJ29195.1"/>
    </source>
</evidence>
<dbReference type="EMBL" id="NUVX01000079">
    <property type="protein sequence ID" value="PFJ29195.1"/>
    <property type="molecule type" value="Genomic_DNA"/>
</dbReference>
<sequence>MSYLEENKLRFYPRYRSLKSELAFLNNIYLREYICDEKEEFQILLEKLIKQDRIFVVVDAYYLPYCLNYNDSHEFHYIEIKKCKSDGNYEIFDPLFHFEGELLADSLYMAMLEGRKLETETAGYVLCLLDTSAYSDISVTGIKEVIMQNIIAMSEENNLDFYKSALPFQQPLNTGLSVFNDIQKTFEHMDIEVVESIYLENLYTDFKEISNSRYIFAAFLESFLETESCGFNINELHESYVELGHDWNVVANMILKLAISKNAKLLPRICRKIQNINEKEINVIRSQEINS</sequence>
<evidence type="ECO:0000313" key="2">
    <source>
        <dbReference type="Proteomes" id="UP000224003"/>
    </source>
</evidence>
<reference evidence="1 2" key="1">
    <citation type="submission" date="2017-09" db="EMBL/GenBank/DDBJ databases">
        <title>Large-scale bioinformatics analysis of Bacillus genomes uncovers conserved roles of natural products in bacterial physiology.</title>
        <authorList>
            <consortium name="Agbiome Team Llc"/>
            <person name="Bleich R.M."/>
            <person name="Grubbs K.J."/>
            <person name="Santa Maria K.C."/>
            <person name="Allen S.E."/>
            <person name="Farag S."/>
            <person name="Shank E.A."/>
            <person name="Bowers A."/>
        </authorList>
    </citation>
    <scope>NUCLEOTIDE SEQUENCE [LARGE SCALE GENOMIC DNA]</scope>
    <source>
        <strain evidence="1 2">AFS085496</strain>
    </source>
</reference>
<dbReference type="AlphaFoldDB" id="A0A9X6WIB0"/>
<name>A0A9X6WIB0_BACTU</name>
<accession>A0A9X6WIB0</accession>
<dbReference type="InterPro" id="IPR046047">
    <property type="entry name" value="DUF6005"/>
</dbReference>
<gene>
    <name evidence="1" type="ORF">COJ15_31995</name>
</gene>
<protein>
    <submittedName>
        <fullName evidence="1">Uncharacterized protein</fullName>
    </submittedName>
</protein>